<evidence type="ECO:0000256" key="2">
    <source>
        <dbReference type="ARBA" id="ARBA00022980"/>
    </source>
</evidence>
<dbReference type="InterPro" id="IPR000630">
    <property type="entry name" value="Ribosomal_uS8"/>
</dbReference>
<dbReference type="AlphaFoldDB" id="A0AAD9CRJ7"/>
<comment type="caution">
    <text evidence="4">The sequence shown here is derived from an EMBL/GenBank/DDBJ whole genome shotgun (WGS) entry which is preliminary data.</text>
</comment>
<dbReference type="Gene3D" id="3.30.1490.10">
    <property type="match status" value="1"/>
</dbReference>
<evidence type="ECO:0000313" key="4">
    <source>
        <dbReference type="EMBL" id="KAK1920852.1"/>
    </source>
</evidence>
<sequence>MSHGLTTIPHKLCSHLQNVSRGAIARTPLPYTTANLAISTILLRHGLISNLTLGDPQQPNPSAFHSAAALQRRIWVDMKYRNGLPVLRNMSLISKPSFRVYVTRDELGRILHGKRARNVGGVGMGEILIVKTENDRSRGRTGRDTYMDGWEAWRAGLGGELLLRAA</sequence>
<organism evidence="4 5">
    <name type="scientific">Papiliotrema laurentii</name>
    <name type="common">Cryptococcus laurentii</name>
    <dbReference type="NCBI Taxonomy" id="5418"/>
    <lineage>
        <taxon>Eukaryota</taxon>
        <taxon>Fungi</taxon>
        <taxon>Dikarya</taxon>
        <taxon>Basidiomycota</taxon>
        <taxon>Agaricomycotina</taxon>
        <taxon>Tremellomycetes</taxon>
        <taxon>Tremellales</taxon>
        <taxon>Rhynchogastremaceae</taxon>
        <taxon>Papiliotrema</taxon>
    </lineage>
</organism>
<dbReference type="GO" id="GO:0005840">
    <property type="term" value="C:ribosome"/>
    <property type="evidence" value="ECO:0007669"/>
    <property type="project" value="UniProtKB-KW"/>
</dbReference>
<dbReference type="Gene3D" id="3.30.1370.30">
    <property type="match status" value="1"/>
</dbReference>
<dbReference type="GO" id="GO:0003735">
    <property type="term" value="F:structural constituent of ribosome"/>
    <property type="evidence" value="ECO:0007669"/>
    <property type="project" value="InterPro"/>
</dbReference>
<gene>
    <name evidence="4" type="ORF">DB88DRAFT_501257</name>
</gene>
<evidence type="ECO:0000256" key="1">
    <source>
        <dbReference type="ARBA" id="ARBA00006471"/>
    </source>
</evidence>
<dbReference type="GO" id="GO:0006412">
    <property type="term" value="P:translation"/>
    <property type="evidence" value="ECO:0007669"/>
    <property type="project" value="InterPro"/>
</dbReference>
<reference evidence="4" key="1">
    <citation type="submission" date="2023-02" db="EMBL/GenBank/DDBJ databases">
        <title>Identification and recombinant expression of a fungal hydrolase from Papiliotrema laurentii that hydrolyzes apple cutin and clears colloidal polyester polyurethane.</title>
        <authorList>
            <consortium name="DOE Joint Genome Institute"/>
            <person name="Roman V.A."/>
            <person name="Bojanowski C."/>
            <person name="Crable B.R."/>
            <person name="Wagner D.N."/>
            <person name="Hung C.S."/>
            <person name="Nadeau L.J."/>
            <person name="Schratz L."/>
            <person name="Haridas S."/>
            <person name="Pangilinan J."/>
            <person name="Lipzen A."/>
            <person name="Na H."/>
            <person name="Yan M."/>
            <person name="Ng V."/>
            <person name="Grigoriev I.V."/>
            <person name="Spatafora J.W."/>
            <person name="Barlow D."/>
            <person name="Biffinger J."/>
            <person name="Kelley-Loughnane N."/>
            <person name="Varaljay V.A."/>
            <person name="Crookes-Goodson W.J."/>
        </authorList>
    </citation>
    <scope>NUCLEOTIDE SEQUENCE</scope>
    <source>
        <strain evidence="4">5307AH</strain>
    </source>
</reference>
<keyword evidence="5" id="KW-1185">Reference proteome</keyword>
<evidence type="ECO:0000313" key="5">
    <source>
        <dbReference type="Proteomes" id="UP001182556"/>
    </source>
</evidence>
<dbReference type="Pfam" id="PF00410">
    <property type="entry name" value="Ribosomal_S8"/>
    <property type="match status" value="1"/>
</dbReference>
<keyword evidence="3" id="KW-0687">Ribonucleoprotein</keyword>
<dbReference type="Proteomes" id="UP001182556">
    <property type="component" value="Unassembled WGS sequence"/>
</dbReference>
<dbReference type="GO" id="GO:1990904">
    <property type="term" value="C:ribonucleoprotein complex"/>
    <property type="evidence" value="ECO:0007669"/>
    <property type="project" value="UniProtKB-KW"/>
</dbReference>
<comment type="similarity">
    <text evidence="1">Belongs to the universal ribosomal protein uS8 family.</text>
</comment>
<evidence type="ECO:0000256" key="3">
    <source>
        <dbReference type="ARBA" id="ARBA00023274"/>
    </source>
</evidence>
<keyword evidence="2 4" id="KW-0689">Ribosomal protein</keyword>
<dbReference type="InterPro" id="IPR035987">
    <property type="entry name" value="Ribosomal_uS8_sf"/>
</dbReference>
<name>A0AAD9CRJ7_PAPLA</name>
<dbReference type="EMBL" id="JAODAN010000012">
    <property type="protein sequence ID" value="KAK1920852.1"/>
    <property type="molecule type" value="Genomic_DNA"/>
</dbReference>
<accession>A0AAD9CRJ7</accession>
<dbReference type="SUPFAM" id="SSF56047">
    <property type="entry name" value="Ribosomal protein S8"/>
    <property type="match status" value="1"/>
</dbReference>
<proteinExistence type="inferred from homology"/>
<protein>
    <submittedName>
        <fullName evidence="4">Mitochondrial ribosomal protein of the small subunit</fullName>
    </submittedName>
</protein>